<sequence>MELDPSKTSLNEIASVGALLQIHAEALYSRAKTVKAKADLNKDMETFKEYKEGAFEKDLPKGQKVQKIILAQRIEKINQDLKEGEEYALKMIVEPHAEEADFVVAGF</sequence>
<dbReference type="Proteomes" id="UP000789901">
    <property type="component" value="Unassembled WGS sequence"/>
</dbReference>
<evidence type="ECO:0000313" key="2">
    <source>
        <dbReference type="Proteomes" id="UP000789901"/>
    </source>
</evidence>
<proteinExistence type="predicted"/>
<gene>
    <name evidence="1" type="ORF">GMARGA_LOCUS1666</name>
</gene>
<evidence type="ECO:0000313" key="1">
    <source>
        <dbReference type="EMBL" id="CAG8489849.1"/>
    </source>
</evidence>
<organism evidence="1 2">
    <name type="scientific">Gigaspora margarita</name>
    <dbReference type="NCBI Taxonomy" id="4874"/>
    <lineage>
        <taxon>Eukaryota</taxon>
        <taxon>Fungi</taxon>
        <taxon>Fungi incertae sedis</taxon>
        <taxon>Mucoromycota</taxon>
        <taxon>Glomeromycotina</taxon>
        <taxon>Glomeromycetes</taxon>
        <taxon>Diversisporales</taxon>
        <taxon>Gigasporaceae</taxon>
        <taxon>Gigaspora</taxon>
    </lineage>
</organism>
<protein>
    <submittedName>
        <fullName evidence="1">13545_t:CDS:1</fullName>
    </submittedName>
</protein>
<keyword evidence="2" id="KW-1185">Reference proteome</keyword>
<reference evidence="1 2" key="1">
    <citation type="submission" date="2021-06" db="EMBL/GenBank/DDBJ databases">
        <authorList>
            <person name="Kallberg Y."/>
            <person name="Tangrot J."/>
            <person name="Rosling A."/>
        </authorList>
    </citation>
    <scope>NUCLEOTIDE SEQUENCE [LARGE SCALE GENOMIC DNA]</scope>
    <source>
        <strain evidence="1 2">120-4 pot B 10/14</strain>
    </source>
</reference>
<name>A0ABM8W005_GIGMA</name>
<accession>A0ABM8W005</accession>
<dbReference type="EMBL" id="CAJVQB010000449">
    <property type="protein sequence ID" value="CAG8489849.1"/>
    <property type="molecule type" value="Genomic_DNA"/>
</dbReference>
<comment type="caution">
    <text evidence="1">The sequence shown here is derived from an EMBL/GenBank/DDBJ whole genome shotgun (WGS) entry which is preliminary data.</text>
</comment>